<sequence>MLGSAALLGWVLASPHPFPQLTSVTIELYKGASTREHYHATLRGMAQRPALTTLSLQIYSWLPWAPKNFDAAAAPEREARHIADLRLTFKHLAGMGRSPAPLVKWLRLFCGVREVSMFDPGPIKNICAILGRELPQMKFTSYKLGK</sequence>
<comment type="caution">
    <text evidence="1">The sequence shown here is derived from an EMBL/GenBank/DDBJ whole genome shotgun (WGS) entry which is preliminary data.</text>
</comment>
<protein>
    <submittedName>
        <fullName evidence="1">Uncharacterized protein</fullName>
    </submittedName>
</protein>
<dbReference type="Proteomes" id="UP001221757">
    <property type="component" value="Unassembled WGS sequence"/>
</dbReference>
<name>A0AAD7GJU6_MYCRO</name>
<evidence type="ECO:0000313" key="2">
    <source>
        <dbReference type="Proteomes" id="UP001221757"/>
    </source>
</evidence>
<dbReference type="EMBL" id="JARKIE010000026">
    <property type="protein sequence ID" value="KAJ7698391.1"/>
    <property type="molecule type" value="Genomic_DNA"/>
</dbReference>
<reference evidence="1" key="1">
    <citation type="submission" date="2023-03" db="EMBL/GenBank/DDBJ databases">
        <title>Massive genome expansion in bonnet fungi (Mycena s.s.) driven by repeated elements and novel gene families across ecological guilds.</title>
        <authorList>
            <consortium name="Lawrence Berkeley National Laboratory"/>
            <person name="Harder C.B."/>
            <person name="Miyauchi S."/>
            <person name="Viragh M."/>
            <person name="Kuo A."/>
            <person name="Thoen E."/>
            <person name="Andreopoulos B."/>
            <person name="Lu D."/>
            <person name="Skrede I."/>
            <person name="Drula E."/>
            <person name="Henrissat B."/>
            <person name="Morin E."/>
            <person name="Kohler A."/>
            <person name="Barry K."/>
            <person name="LaButti K."/>
            <person name="Morin E."/>
            <person name="Salamov A."/>
            <person name="Lipzen A."/>
            <person name="Mereny Z."/>
            <person name="Hegedus B."/>
            <person name="Baldrian P."/>
            <person name="Stursova M."/>
            <person name="Weitz H."/>
            <person name="Taylor A."/>
            <person name="Grigoriev I.V."/>
            <person name="Nagy L.G."/>
            <person name="Martin F."/>
            <person name="Kauserud H."/>
        </authorList>
    </citation>
    <scope>NUCLEOTIDE SEQUENCE</scope>
    <source>
        <strain evidence="1">CBHHK067</strain>
    </source>
</reference>
<organism evidence="1 2">
    <name type="scientific">Mycena rosella</name>
    <name type="common">Pink bonnet</name>
    <name type="synonym">Agaricus rosellus</name>
    <dbReference type="NCBI Taxonomy" id="1033263"/>
    <lineage>
        <taxon>Eukaryota</taxon>
        <taxon>Fungi</taxon>
        <taxon>Dikarya</taxon>
        <taxon>Basidiomycota</taxon>
        <taxon>Agaricomycotina</taxon>
        <taxon>Agaricomycetes</taxon>
        <taxon>Agaricomycetidae</taxon>
        <taxon>Agaricales</taxon>
        <taxon>Marasmiineae</taxon>
        <taxon>Mycenaceae</taxon>
        <taxon>Mycena</taxon>
    </lineage>
</organism>
<keyword evidence="2" id="KW-1185">Reference proteome</keyword>
<proteinExistence type="predicted"/>
<gene>
    <name evidence="1" type="ORF">B0H17DRAFT_1050887</name>
</gene>
<dbReference type="AlphaFoldDB" id="A0AAD7GJU6"/>
<evidence type="ECO:0000313" key="1">
    <source>
        <dbReference type="EMBL" id="KAJ7698391.1"/>
    </source>
</evidence>
<accession>A0AAD7GJU6</accession>